<evidence type="ECO:0000256" key="1">
    <source>
        <dbReference type="SAM" id="Phobius"/>
    </source>
</evidence>
<feature type="transmembrane region" description="Helical" evidence="1">
    <location>
        <begin position="12"/>
        <end position="35"/>
    </location>
</feature>
<evidence type="ECO:0000313" key="2">
    <source>
        <dbReference type="EMBL" id="ORX77214.1"/>
    </source>
</evidence>
<proteinExistence type="predicted"/>
<feature type="transmembrane region" description="Helical" evidence="1">
    <location>
        <begin position="124"/>
        <end position="145"/>
    </location>
</feature>
<feature type="transmembrane region" description="Helical" evidence="1">
    <location>
        <begin position="169"/>
        <end position="189"/>
    </location>
</feature>
<organism evidence="2 3">
    <name type="scientific">Anaeromyces robustus</name>
    <dbReference type="NCBI Taxonomy" id="1754192"/>
    <lineage>
        <taxon>Eukaryota</taxon>
        <taxon>Fungi</taxon>
        <taxon>Fungi incertae sedis</taxon>
        <taxon>Chytridiomycota</taxon>
        <taxon>Chytridiomycota incertae sedis</taxon>
        <taxon>Neocallimastigomycetes</taxon>
        <taxon>Neocallimastigales</taxon>
        <taxon>Neocallimastigaceae</taxon>
        <taxon>Anaeromyces</taxon>
    </lineage>
</organism>
<gene>
    <name evidence="2" type="ORF">BCR32DRAFT_329024</name>
</gene>
<keyword evidence="1" id="KW-1133">Transmembrane helix</keyword>
<dbReference type="EMBL" id="MCFG01000259">
    <property type="protein sequence ID" value="ORX77214.1"/>
    <property type="molecule type" value="Genomic_DNA"/>
</dbReference>
<feature type="transmembrane region" description="Helical" evidence="1">
    <location>
        <begin position="85"/>
        <end position="104"/>
    </location>
</feature>
<protein>
    <recommendedName>
        <fullName evidence="4">Integral membrane protein</fullName>
    </recommendedName>
</protein>
<evidence type="ECO:0008006" key="4">
    <source>
        <dbReference type="Google" id="ProtNLM"/>
    </source>
</evidence>
<keyword evidence="1" id="KW-0812">Transmembrane</keyword>
<sequence>MYLNVGKGMYWKILYIASAAGMVGGISEHATVAYYCTENRINTPRGYIIPFLINEVFWIIKEYAVPFLNLIKLKAFSEGSKFYKIFKYIIIFLFFIFIGCRLFIGYARMITGSVVSRNSRYGHAAAFTVTGIADMICTLSILYYVRKHNQQNINENAPEINYYIKRSSYIILLFVDVVSFILGVLNAVTELSGGKISSSYIDPFQCIKTSFILILACDALVFKYSVNYSVSNSSRELSNSFTNNKRVLNNNNYIKRASMKDVNFNLSKLNHSQSLTKITPVFNFSQHSASSCNPQFNNTIRYSVNPYDNTDYNINDDTIRRFSGYKPNNRNSRVEFASF</sequence>
<name>A0A1Y1WVR4_9FUNG</name>
<reference evidence="2 3" key="2">
    <citation type="submission" date="2016-08" db="EMBL/GenBank/DDBJ databases">
        <title>Pervasive Adenine N6-methylation of Active Genes in Fungi.</title>
        <authorList>
            <consortium name="DOE Joint Genome Institute"/>
            <person name="Mondo S.J."/>
            <person name="Dannebaum R.O."/>
            <person name="Kuo R.C."/>
            <person name="Labutti K."/>
            <person name="Haridas S."/>
            <person name="Kuo A."/>
            <person name="Salamov A."/>
            <person name="Ahrendt S.R."/>
            <person name="Lipzen A."/>
            <person name="Sullivan W."/>
            <person name="Andreopoulos W.B."/>
            <person name="Clum A."/>
            <person name="Lindquist E."/>
            <person name="Daum C."/>
            <person name="Ramamoorthy G.K."/>
            <person name="Gryganskyi A."/>
            <person name="Culley D."/>
            <person name="Magnuson J.K."/>
            <person name="James T.Y."/>
            <person name="O'Malley M.A."/>
            <person name="Stajich J.E."/>
            <person name="Spatafora J.W."/>
            <person name="Visel A."/>
            <person name="Grigoriev I.V."/>
        </authorList>
    </citation>
    <scope>NUCLEOTIDE SEQUENCE [LARGE SCALE GENOMIC DNA]</scope>
    <source>
        <strain evidence="2 3">S4</strain>
    </source>
</reference>
<comment type="caution">
    <text evidence="2">The sequence shown here is derived from an EMBL/GenBank/DDBJ whole genome shotgun (WGS) entry which is preliminary data.</text>
</comment>
<dbReference type="OrthoDB" id="10495218at2759"/>
<feature type="transmembrane region" description="Helical" evidence="1">
    <location>
        <begin position="47"/>
        <end position="64"/>
    </location>
</feature>
<reference evidence="2 3" key="1">
    <citation type="submission" date="2016-08" db="EMBL/GenBank/DDBJ databases">
        <title>A Parts List for Fungal Cellulosomes Revealed by Comparative Genomics.</title>
        <authorList>
            <consortium name="DOE Joint Genome Institute"/>
            <person name="Haitjema C.H."/>
            <person name="Gilmore S.P."/>
            <person name="Henske J.K."/>
            <person name="Solomon K.V."/>
            <person name="De Groot R."/>
            <person name="Kuo A."/>
            <person name="Mondo S.J."/>
            <person name="Salamov A.A."/>
            <person name="Labutti K."/>
            <person name="Zhao Z."/>
            <person name="Chiniquy J."/>
            <person name="Barry K."/>
            <person name="Brewer H.M."/>
            <person name="Purvine S.O."/>
            <person name="Wright A.T."/>
            <person name="Boxma B."/>
            <person name="Van Alen T."/>
            <person name="Hackstein J.H."/>
            <person name="Baker S.E."/>
            <person name="Grigoriev I.V."/>
            <person name="O'Malley M.A."/>
        </authorList>
    </citation>
    <scope>NUCLEOTIDE SEQUENCE [LARGE SCALE GENOMIC DNA]</scope>
    <source>
        <strain evidence="2 3">S4</strain>
    </source>
</reference>
<dbReference type="Proteomes" id="UP000193944">
    <property type="component" value="Unassembled WGS sequence"/>
</dbReference>
<accession>A0A1Y1WVR4</accession>
<keyword evidence="1" id="KW-0472">Membrane</keyword>
<dbReference type="AlphaFoldDB" id="A0A1Y1WVR4"/>
<keyword evidence="3" id="KW-1185">Reference proteome</keyword>
<evidence type="ECO:0000313" key="3">
    <source>
        <dbReference type="Proteomes" id="UP000193944"/>
    </source>
</evidence>